<dbReference type="PANTHER" id="PTHR43257">
    <property type="entry name" value="PYRUVATE DEHYDROGENASE E1 COMPONENT BETA SUBUNIT"/>
    <property type="match status" value="1"/>
</dbReference>
<evidence type="ECO:0000313" key="3">
    <source>
        <dbReference type="EMBL" id="GAG14159.1"/>
    </source>
</evidence>
<sequence>MRQLLYLQAIREALQQEMERDPNVFVAGEDIGQHVAYFGGTLGLYDRFGPQRVVDTPISESAILGLAVGSAASGLRPVVEIMFMDFMGVCLDQILNQMAKMRYMFGGKATLPIVVRTICGAGLRLAA</sequence>
<gene>
    <name evidence="3" type="ORF">S01H1_59380</name>
</gene>
<dbReference type="SMART" id="SM00861">
    <property type="entry name" value="Transket_pyr"/>
    <property type="match status" value="1"/>
</dbReference>
<feature type="non-terminal residue" evidence="3">
    <location>
        <position position="127"/>
    </location>
</feature>
<dbReference type="InterPro" id="IPR029061">
    <property type="entry name" value="THDP-binding"/>
</dbReference>
<protein>
    <recommendedName>
        <fullName evidence="2">Transketolase-like pyrimidine-binding domain-containing protein</fullName>
    </recommendedName>
</protein>
<dbReference type="Pfam" id="PF02779">
    <property type="entry name" value="Transket_pyr"/>
    <property type="match status" value="1"/>
</dbReference>
<evidence type="ECO:0000259" key="2">
    <source>
        <dbReference type="SMART" id="SM00861"/>
    </source>
</evidence>
<evidence type="ECO:0000256" key="1">
    <source>
        <dbReference type="ARBA" id="ARBA00023052"/>
    </source>
</evidence>
<keyword evidence="1" id="KW-0786">Thiamine pyrophosphate</keyword>
<dbReference type="AlphaFoldDB" id="X0V7L1"/>
<reference evidence="3" key="1">
    <citation type="journal article" date="2014" name="Front. Microbiol.">
        <title>High frequency of phylogenetically diverse reductive dehalogenase-homologous genes in deep subseafloor sedimentary metagenomes.</title>
        <authorList>
            <person name="Kawai M."/>
            <person name="Futagami T."/>
            <person name="Toyoda A."/>
            <person name="Takaki Y."/>
            <person name="Nishi S."/>
            <person name="Hori S."/>
            <person name="Arai W."/>
            <person name="Tsubouchi T."/>
            <person name="Morono Y."/>
            <person name="Uchiyama I."/>
            <person name="Ito T."/>
            <person name="Fujiyama A."/>
            <person name="Inagaki F."/>
            <person name="Takami H."/>
        </authorList>
    </citation>
    <scope>NUCLEOTIDE SEQUENCE</scope>
    <source>
        <strain evidence="3">Expedition CK06-06</strain>
    </source>
</reference>
<dbReference type="EMBL" id="BARS01038836">
    <property type="protein sequence ID" value="GAG14159.1"/>
    <property type="molecule type" value="Genomic_DNA"/>
</dbReference>
<feature type="domain" description="Transketolase-like pyrimidine-binding" evidence="2">
    <location>
        <begin position="4"/>
        <end position="127"/>
    </location>
</feature>
<proteinExistence type="predicted"/>
<organism evidence="3">
    <name type="scientific">marine sediment metagenome</name>
    <dbReference type="NCBI Taxonomy" id="412755"/>
    <lineage>
        <taxon>unclassified sequences</taxon>
        <taxon>metagenomes</taxon>
        <taxon>ecological metagenomes</taxon>
    </lineage>
</organism>
<dbReference type="InterPro" id="IPR005475">
    <property type="entry name" value="Transketolase-like_Pyr-bd"/>
</dbReference>
<dbReference type="SUPFAM" id="SSF52518">
    <property type="entry name" value="Thiamin diphosphate-binding fold (THDP-binding)"/>
    <property type="match status" value="1"/>
</dbReference>
<accession>X0V7L1</accession>
<dbReference type="PANTHER" id="PTHR43257:SF2">
    <property type="entry name" value="PYRUVATE DEHYDROGENASE E1 COMPONENT SUBUNIT BETA"/>
    <property type="match status" value="1"/>
</dbReference>
<comment type="caution">
    <text evidence="3">The sequence shown here is derived from an EMBL/GenBank/DDBJ whole genome shotgun (WGS) entry which is preliminary data.</text>
</comment>
<dbReference type="Gene3D" id="3.40.50.970">
    <property type="match status" value="1"/>
</dbReference>
<name>X0V7L1_9ZZZZ</name>